<dbReference type="EMBL" id="LR862129">
    <property type="protein sequence ID" value="CAD1817337.1"/>
    <property type="molecule type" value="Genomic_DNA"/>
</dbReference>
<feature type="compositionally biased region" description="Low complexity" evidence="1">
    <location>
        <begin position="103"/>
        <end position="120"/>
    </location>
</feature>
<accession>A0A6V7NFP5</accession>
<name>A0A6V7NFP5_ANACO</name>
<evidence type="ECO:0000256" key="1">
    <source>
        <dbReference type="SAM" id="MobiDB-lite"/>
    </source>
</evidence>
<evidence type="ECO:0000313" key="2">
    <source>
        <dbReference type="EMBL" id="CAD1817337.1"/>
    </source>
</evidence>
<protein>
    <submittedName>
        <fullName evidence="2">Uncharacterized protein</fullName>
    </submittedName>
</protein>
<gene>
    <name evidence="2" type="ORF">CB5_LOCUS548</name>
</gene>
<sequence>MKNSNRREITLVLETSPPKSPATFKQLHALFVTSGLALHTYPLSLLLRGLAAFPPLHSHAAAVLRHAPPPSSPFLSNTLTSSLAARGHTLLALSLYSLLLSPFSSPNRTTTPTLPSSRPAQPRRRRPGTAALSTPI</sequence>
<reference evidence="2" key="1">
    <citation type="submission" date="2020-07" db="EMBL/GenBank/DDBJ databases">
        <authorList>
            <person name="Lin J."/>
        </authorList>
    </citation>
    <scope>NUCLEOTIDE SEQUENCE</scope>
</reference>
<feature type="region of interest" description="Disordered" evidence="1">
    <location>
        <begin position="103"/>
        <end position="136"/>
    </location>
</feature>
<dbReference type="AlphaFoldDB" id="A0A6V7NFP5"/>
<organism evidence="2">
    <name type="scientific">Ananas comosus var. bracteatus</name>
    <name type="common">red pineapple</name>
    <dbReference type="NCBI Taxonomy" id="296719"/>
    <lineage>
        <taxon>Eukaryota</taxon>
        <taxon>Viridiplantae</taxon>
        <taxon>Streptophyta</taxon>
        <taxon>Embryophyta</taxon>
        <taxon>Tracheophyta</taxon>
        <taxon>Spermatophyta</taxon>
        <taxon>Magnoliopsida</taxon>
        <taxon>Liliopsida</taxon>
        <taxon>Poales</taxon>
        <taxon>Bromeliaceae</taxon>
        <taxon>Bromelioideae</taxon>
        <taxon>Ananas</taxon>
    </lineage>
</organism>
<proteinExistence type="predicted"/>